<dbReference type="InterPro" id="IPR000682">
    <property type="entry name" value="PCMT"/>
</dbReference>
<keyword evidence="12" id="KW-0732">Signal</keyword>
<evidence type="ECO:0000256" key="3">
    <source>
        <dbReference type="ARBA" id="ARBA00011890"/>
    </source>
</evidence>
<evidence type="ECO:0000313" key="13">
    <source>
        <dbReference type="EMBL" id="MDQ0473344.1"/>
    </source>
</evidence>
<keyword evidence="8" id="KW-0949">S-adenosyl-L-methionine</keyword>
<accession>A0ABU0JGD5</accession>
<evidence type="ECO:0000256" key="5">
    <source>
        <dbReference type="ARBA" id="ARBA00022490"/>
    </source>
</evidence>
<dbReference type="RefSeq" id="WP_307281488.1">
    <property type="nucleotide sequence ID" value="NZ_JAUSVX010000016.1"/>
</dbReference>
<keyword evidence="6 13" id="KW-0489">Methyltransferase</keyword>
<sequence length="287" mass="31463">MNRRHFLSSAAAVLAGALAPRPARADIKTPFAWDIAPPMDGEKAFIQWMQENRGEDPAFLAQRWHRFQVIVANKDAVDAANKRAFLLTPREEFVLKPNLSRAYESAFLDIGYGVTISGPHLVARMTTAIDVKQGEKVLEIGTGSGYQSAYLSHLTDKVFTIEIIKPLAERTRGVYDALIAKGYGEFKAITSKNADGYYGWEENGPFDKIIVTCGIDHIPPPLLQQLKPGGIMVIPVGPPGAQHVLKVVKQQAADGTLTVARSDIYNGRIVPFVPFTKLEGDVIKGTH</sequence>
<comment type="subcellular location">
    <subcellularLocation>
        <location evidence="1">Cytoplasm</location>
    </subcellularLocation>
</comment>
<dbReference type="CDD" id="cd02440">
    <property type="entry name" value="AdoMet_MTases"/>
    <property type="match status" value="1"/>
</dbReference>
<feature type="signal peptide" evidence="12">
    <location>
        <begin position="1"/>
        <end position="25"/>
    </location>
</feature>
<dbReference type="Proteomes" id="UP001242480">
    <property type="component" value="Unassembled WGS sequence"/>
</dbReference>
<dbReference type="EMBL" id="JAUSVX010000016">
    <property type="protein sequence ID" value="MDQ0473344.1"/>
    <property type="molecule type" value="Genomic_DNA"/>
</dbReference>
<dbReference type="PANTHER" id="PTHR11579">
    <property type="entry name" value="PROTEIN-L-ISOASPARTATE O-METHYLTRANSFERASE"/>
    <property type="match status" value="1"/>
</dbReference>
<dbReference type="PANTHER" id="PTHR11579:SF0">
    <property type="entry name" value="PROTEIN-L-ISOASPARTATE(D-ASPARTATE) O-METHYLTRANSFERASE"/>
    <property type="match status" value="1"/>
</dbReference>
<dbReference type="InterPro" id="IPR029063">
    <property type="entry name" value="SAM-dependent_MTases_sf"/>
</dbReference>
<keyword evidence="14" id="KW-1185">Reference proteome</keyword>
<dbReference type="GO" id="GO:0004719">
    <property type="term" value="F:protein-L-isoaspartate (D-aspartate) O-methyltransferase activity"/>
    <property type="evidence" value="ECO:0007669"/>
    <property type="project" value="UniProtKB-EC"/>
</dbReference>
<comment type="similarity">
    <text evidence="2">Belongs to the methyltransferase superfamily. L-isoaspartyl/D-aspartyl protein methyltransferase family.</text>
</comment>
<keyword evidence="7 13" id="KW-0808">Transferase</keyword>
<reference evidence="13 14" key="1">
    <citation type="submission" date="2023-07" db="EMBL/GenBank/DDBJ databases">
        <title>Genomic Encyclopedia of Type Strains, Phase IV (KMG-IV): sequencing the most valuable type-strain genomes for metagenomic binning, comparative biology and taxonomic classification.</title>
        <authorList>
            <person name="Goeker M."/>
        </authorList>
    </citation>
    <scope>NUCLEOTIDE SEQUENCE [LARGE SCALE GENOMIC DNA]</scope>
    <source>
        <strain evidence="13 14">DSM 19619</strain>
    </source>
</reference>
<organism evidence="13 14">
    <name type="scientific">Labrys wisconsinensis</name>
    <dbReference type="NCBI Taxonomy" id="425677"/>
    <lineage>
        <taxon>Bacteria</taxon>
        <taxon>Pseudomonadati</taxon>
        <taxon>Pseudomonadota</taxon>
        <taxon>Alphaproteobacteria</taxon>
        <taxon>Hyphomicrobiales</taxon>
        <taxon>Xanthobacteraceae</taxon>
        <taxon>Labrys</taxon>
    </lineage>
</organism>
<feature type="chain" id="PRO_5045684649" description="Protein-L-isoaspartate O-methyltransferase" evidence="12">
    <location>
        <begin position="26"/>
        <end position="287"/>
    </location>
</feature>
<evidence type="ECO:0000256" key="10">
    <source>
        <dbReference type="ARBA" id="ARBA00031323"/>
    </source>
</evidence>
<dbReference type="Pfam" id="PF01135">
    <property type="entry name" value="PCMT"/>
    <property type="match status" value="1"/>
</dbReference>
<evidence type="ECO:0000256" key="12">
    <source>
        <dbReference type="SAM" id="SignalP"/>
    </source>
</evidence>
<dbReference type="InterPro" id="IPR006311">
    <property type="entry name" value="TAT_signal"/>
</dbReference>
<gene>
    <name evidence="13" type="ORF">QO011_006380</name>
</gene>
<dbReference type="PROSITE" id="PS51318">
    <property type="entry name" value="TAT"/>
    <property type="match status" value="1"/>
</dbReference>
<evidence type="ECO:0000256" key="7">
    <source>
        <dbReference type="ARBA" id="ARBA00022679"/>
    </source>
</evidence>
<name>A0ABU0JGD5_9HYPH</name>
<proteinExistence type="inferred from homology"/>
<keyword evidence="5" id="KW-0963">Cytoplasm</keyword>
<evidence type="ECO:0000256" key="2">
    <source>
        <dbReference type="ARBA" id="ARBA00005369"/>
    </source>
</evidence>
<dbReference type="PROSITE" id="PS01279">
    <property type="entry name" value="PCMT"/>
    <property type="match status" value="1"/>
</dbReference>
<dbReference type="GO" id="GO:0032259">
    <property type="term" value="P:methylation"/>
    <property type="evidence" value="ECO:0007669"/>
    <property type="project" value="UniProtKB-KW"/>
</dbReference>
<evidence type="ECO:0000313" key="14">
    <source>
        <dbReference type="Proteomes" id="UP001242480"/>
    </source>
</evidence>
<evidence type="ECO:0000256" key="8">
    <source>
        <dbReference type="ARBA" id="ARBA00022691"/>
    </source>
</evidence>
<protein>
    <recommendedName>
        <fullName evidence="4">Protein-L-isoaspartate O-methyltransferase</fullName>
        <ecNumber evidence="3">2.1.1.77</ecNumber>
    </recommendedName>
    <alternativeName>
        <fullName evidence="11">L-isoaspartyl protein carboxyl methyltransferase</fullName>
    </alternativeName>
    <alternativeName>
        <fullName evidence="9">Protein L-isoaspartyl methyltransferase</fullName>
    </alternativeName>
    <alternativeName>
        <fullName evidence="10">Protein-beta-aspartate methyltransferase</fullName>
    </alternativeName>
</protein>
<evidence type="ECO:0000256" key="11">
    <source>
        <dbReference type="ARBA" id="ARBA00031350"/>
    </source>
</evidence>
<dbReference type="Gene3D" id="3.40.50.150">
    <property type="entry name" value="Vaccinia Virus protein VP39"/>
    <property type="match status" value="1"/>
</dbReference>
<evidence type="ECO:0000256" key="4">
    <source>
        <dbReference type="ARBA" id="ARBA00013346"/>
    </source>
</evidence>
<dbReference type="EC" id="2.1.1.77" evidence="3"/>
<evidence type="ECO:0000256" key="1">
    <source>
        <dbReference type="ARBA" id="ARBA00004496"/>
    </source>
</evidence>
<evidence type="ECO:0000256" key="6">
    <source>
        <dbReference type="ARBA" id="ARBA00022603"/>
    </source>
</evidence>
<dbReference type="SUPFAM" id="SSF53335">
    <property type="entry name" value="S-adenosyl-L-methionine-dependent methyltransferases"/>
    <property type="match status" value="1"/>
</dbReference>
<evidence type="ECO:0000256" key="9">
    <source>
        <dbReference type="ARBA" id="ARBA00030757"/>
    </source>
</evidence>
<comment type="caution">
    <text evidence="13">The sequence shown here is derived from an EMBL/GenBank/DDBJ whole genome shotgun (WGS) entry which is preliminary data.</text>
</comment>